<dbReference type="Gene3D" id="3.40.50.1820">
    <property type="entry name" value="alpha/beta hydrolase"/>
    <property type="match status" value="1"/>
</dbReference>
<protein>
    <recommendedName>
        <fullName evidence="2">Serine aminopeptidase S33 domain-containing protein</fullName>
    </recommendedName>
</protein>
<dbReference type="InterPro" id="IPR022742">
    <property type="entry name" value="Hydrolase_4"/>
</dbReference>
<dbReference type="Proteomes" id="UP000217343">
    <property type="component" value="Chromosome"/>
</dbReference>
<evidence type="ECO:0000313" key="3">
    <source>
        <dbReference type="EMBL" id="ATB46725.1"/>
    </source>
</evidence>
<dbReference type="PANTHER" id="PTHR22946:SF9">
    <property type="entry name" value="POLYKETIDE TRANSFERASE AF380"/>
    <property type="match status" value="1"/>
</dbReference>
<dbReference type="SUPFAM" id="SSF53474">
    <property type="entry name" value="alpha/beta-Hydrolases"/>
    <property type="match status" value="1"/>
</dbReference>
<dbReference type="GO" id="GO:0052689">
    <property type="term" value="F:carboxylic ester hydrolase activity"/>
    <property type="evidence" value="ECO:0007669"/>
    <property type="project" value="UniProtKB-ARBA"/>
</dbReference>
<gene>
    <name evidence="3" type="ORF">MYMAC_002330</name>
</gene>
<dbReference type="InterPro" id="IPR050261">
    <property type="entry name" value="FrsA_esterase"/>
</dbReference>
<evidence type="ECO:0000256" key="1">
    <source>
        <dbReference type="ARBA" id="ARBA00022801"/>
    </source>
</evidence>
<dbReference type="AlphaFoldDB" id="A0A250JSC2"/>
<dbReference type="EMBL" id="CP022203">
    <property type="protein sequence ID" value="ATB46725.1"/>
    <property type="molecule type" value="Genomic_DNA"/>
</dbReference>
<name>A0A250JSC2_9BACT</name>
<dbReference type="KEGG" id="mmas:MYMAC_002330"/>
<organism evidence="3 4">
    <name type="scientific">Corallococcus macrosporus DSM 14697</name>
    <dbReference type="NCBI Taxonomy" id="1189310"/>
    <lineage>
        <taxon>Bacteria</taxon>
        <taxon>Pseudomonadati</taxon>
        <taxon>Myxococcota</taxon>
        <taxon>Myxococcia</taxon>
        <taxon>Myxococcales</taxon>
        <taxon>Cystobacterineae</taxon>
        <taxon>Myxococcaceae</taxon>
        <taxon>Corallococcus</taxon>
    </lineage>
</organism>
<proteinExistence type="predicted"/>
<feature type="domain" description="Serine aminopeptidase S33" evidence="2">
    <location>
        <begin position="78"/>
        <end position="199"/>
    </location>
</feature>
<keyword evidence="4" id="KW-1185">Reference proteome</keyword>
<reference evidence="3 4" key="1">
    <citation type="submission" date="2017-06" db="EMBL/GenBank/DDBJ databases">
        <title>Sequencing and comparative analysis of myxobacterial genomes.</title>
        <authorList>
            <person name="Rupp O."/>
            <person name="Goesmann A."/>
            <person name="Sogaard-Andersen L."/>
        </authorList>
    </citation>
    <scope>NUCLEOTIDE SEQUENCE [LARGE SCALE GENOMIC DNA]</scope>
    <source>
        <strain evidence="3 4">DSM 14697</strain>
    </source>
</reference>
<accession>A0A250JSC2</accession>
<keyword evidence="1" id="KW-0378">Hydrolase</keyword>
<dbReference type="InterPro" id="IPR029058">
    <property type="entry name" value="AB_hydrolase_fold"/>
</dbReference>
<sequence length="308" mass="32445">MKTRTHIGCFIALVPLCGVLAAAGYFGVSGQRIGQGLLHPRPIPVTRPAAEPALSALEDVAFTTADGVTLKGWYLPSRNRAAVVLVHGFADNRAQLLFEARTLAGAGYGVLLFDLRAHGESGGDAVTWGDRERHDVTAALDFVARRPDVDPLRLGLFGFSMGGTTSLLVASRDARVKAVAAAGAYPALEEDVYAGYGRWGALSAEPVLWTLRRAGVDVDAVRPIDGMCRLGGRPLLLVNGDVDPDAPAKLQASLFQAACEPKSLWVVQGAGHGQYARVAPEEYARRLLRHFGAALGVAPQASSGGATQ</sequence>
<dbReference type="Pfam" id="PF12146">
    <property type="entry name" value="Hydrolase_4"/>
    <property type="match status" value="1"/>
</dbReference>
<evidence type="ECO:0000313" key="4">
    <source>
        <dbReference type="Proteomes" id="UP000217343"/>
    </source>
</evidence>
<dbReference type="PANTHER" id="PTHR22946">
    <property type="entry name" value="DIENELACTONE HYDROLASE DOMAIN-CONTAINING PROTEIN-RELATED"/>
    <property type="match status" value="1"/>
</dbReference>
<evidence type="ECO:0000259" key="2">
    <source>
        <dbReference type="Pfam" id="PF12146"/>
    </source>
</evidence>